<name>A0A521DPC3_9BACL</name>
<organism evidence="22 23">
    <name type="scientific">Melghirimyces algeriensis</name>
    <dbReference type="NCBI Taxonomy" id="910412"/>
    <lineage>
        <taxon>Bacteria</taxon>
        <taxon>Bacillati</taxon>
        <taxon>Bacillota</taxon>
        <taxon>Bacilli</taxon>
        <taxon>Bacillales</taxon>
        <taxon>Thermoactinomycetaceae</taxon>
        <taxon>Melghirimyces</taxon>
    </lineage>
</organism>
<evidence type="ECO:0000256" key="2">
    <source>
        <dbReference type="ARBA" id="ARBA00007739"/>
    </source>
</evidence>
<evidence type="ECO:0000256" key="14">
    <source>
        <dbReference type="ARBA" id="ARBA00023268"/>
    </source>
</evidence>
<dbReference type="GO" id="GO:0006508">
    <property type="term" value="P:proteolysis"/>
    <property type="evidence" value="ECO:0007669"/>
    <property type="project" value="UniProtKB-KW"/>
</dbReference>
<comment type="catalytic activity">
    <reaction evidence="17">
        <text>[GlcNAc-(1-&gt;4)-Mur2Ac(oyl-L-Ala-gamma-D-Glu-L-Lys-D-Ala-D-Ala)](n)-di-trans,octa-cis-undecaprenyl diphosphate + beta-D-GlcNAc-(1-&gt;4)-Mur2Ac(oyl-L-Ala-gamma-D-Glu-L-Lys-D-Ala-D-Ala)-di-trans,octa-cis-undecaprenyl diphosphate = [GlcNAc-(1-&gt;4)-Mur2Ac(oyl-L-Ala-gamma-D-Glu-L-Lys-D-Ala-D-Ala)](n+1)-di-trans,octa-cis-undecaprenyl diphosphate + di-trans,octa-cis-undecaprenyl diphosphate + H(+)</text>
        <dbReference type="Rhea" id="RHEA:23708"/>
        <dbReference type="Rhea" id="RHEA-COMP:9602"/>
        <dbReference type="Rhea" id="RHEA-COMP:9603"/>
        <dbReference type="ChEBI" id="CHEBI:15378"/>
        <dbReference type="ChEBI" id="CHEBI:58405"/>
        <dbReference type="ChEBI" id="CHEBI:60033"/>
        <dbReference type="ChEBI" id="CHEBI:78435"/>
        <dbReference type="EC" id="2.4.99.28"/>
    </reaction>
</comment>
<evidence type="ECO:0000256" key="18">
    <source>
        <dbReference type="SAM" id="MobiDB-lite"/>
    </source>
</evidence>
<keyword evidence="15" id="KW-0961">Cell wall biogenesis/degradation</keyword>
<evidence type="ECO:0000256" key="8">
    <source>
        <dbReference type="ARBA" id="ARBA00022692"/>
    </source>
</evidence>
<evidence type="ECO:0000256" key="15">
    <source>
        <dbReference type="ARBA" id="ARBA00023316"/>
    </source>
</evidence>
<evidence type="ECO:0000256" key="9">
    <source>
        <dbReference type="ARBA" id="ARBA00022801"/>
    </source>
</evidence>
<dbReference type="RefSeq" id="WP_185956217.1">
    <property type="nucleotide sequence ID" value="NZ_FXTI01000006.1"/>
</dbReference>
<dbReference type="GO" id="GO:0030288">
    <property type="term" value="C:outer membrane-bounded periplasmic space"/>
    <property type="evidence" value="ECO:0007669"/>
    <property type="project" value="TreeGrafter"/>
</dbReference>
<keyword evidence="8 19" id="KW-0812">Transmembrane</keyword>
<sequence length="824" mass="91251">MNPRRASGTSPRSTGRRAGGRSLAGRSGGQRGNNGRNFLRFFNKKWFILVFMTTVLLVVGVFGFIILNAKKYNMEEIKESLDESSVILDRNGKKALPLGGDNREVVDLDDVKSPELMQAFLAVEDERFYEHNGVDYKGLARAVVKNIIALGKAEGASTITMQVSRNAVMKGRREKTYSRKLDEITVALNLEKDYSKKDILEVYLNYIDLGNNVKGIKMAAKIYFDKDITKEKLEPHEIALLAGLPKAPYGYDPFRHKEKALQRRNVVLNKMAEDTALPNDPIITEEEAEKYKKMPLGVKKEAVQKHLKNDKFYAYKNIVLDELKERYNITDLKQFANDGFKIQTSLDPKIQQAAEDALANEAFFVNKQTGAKMPADQLNAAMTFLDPKTGEIVAVGGGRGYRPTYLNWAQQGIQPGSTMKPITVFGPAVEEHGFNEYTPVKDAPIDINGYTPKNSSGRFYGDITLQEVVNKSLNASTIRILHEVVKKGPAAKYAEKAGIKLTDKDKQSLAALGLGGMTKGTTTTQMAQAYASFANVSTGENRDAHTIRKITNSAGEVVKPKTKIKKHKVFSKKTAWYMTRMLKNNVEQGTGTNAQIAGYDVAGKTGTTQNSKEAWFVGYTPRYVGAVTVFNMKGNAVNLSGGGYAAPIFKSVLSVALEGKAPQKFQNPGVEEPRPPFRLKPVQDLRGGYDPASQSVQLQWSDASDRLEYKVQRSENGQDWKEIGKTSEGTFTDDNIKKPEGGGWFGGGESRSYSYRVIAVDTEAQGGEPKESEPSNVVTVQVTSREEPPGDEGDEKPDHPNDKRGNGRHGKNKEDEENDIFGWW</sequence>
<dbReference type="GO" id="GO:0008955">
    <property type="term" value="F:peptidoglycan glycosyltransferase activity"/>
    <property type="evidence" value="ECO:0007669"/>
    <property type="project" value="UniProtKB-EC"/>
</dbReference>
<feature type="compositionally biased region" description="Acidic residues" evidence="18">
    <location>
        <begin position="815"/>
        <end position="824"/>
    </location>
</feature>
<evidence type="ECO:0000256" key="11">
    <source>
        <dbReference type="ARBA" id="ARBA00022984"/>
    </source>
</evidence>
<evidence type="ECO:0000313" key="22">
    <source>
        <dbReference type="EMBL" id="SMO73587.1"/>
    </source>
</evidence>
<dbReference type="InterPro" id="IPR036950">
    <property type="entry name" value="PBP_transglycosylase"/>
</dbReference>
<dbReference type="InterPro" id="IPR001264">
    <property type="entry name" value="Glyco_trans_51"/>
</dbReference>
<reference evidence="22 23" key="1">
    <citation type="submission" date="2017-05" db="EMBL/GenBank/DDBJ databases">
        <authorList>
            <person name="Varghese N."/>
            <person name="Submissions S."/>
        </authorList>
    </citation>
    <scope>NUCLEOTIDE SEQUENCE [LARGE SCALE GENOMIC DNA]</scope>
    <source>
        <strain evidence="22 23">DSM 45474</strain>
    </source>
</reference>
<evidence type="ECO:0000259" key="21">
    <source>
        <dbReference type="Pfam" id="PF00912"/>
    </source>
</evidence>
<dbReference type="SUPFAM" id="SSF53955">
    <property type="entry name" value="Lysozyme-like"/>
    <property type="match status" value="1"/>
</dbReference>
<evidence type="ECO:0000256" key="19">
    <source>
        <dbReference type="SAM" id="Phobius"/>
    </source>
</evidence>
<dbReference type="Pfam" id="PF00912">
    <property type="entry name" value="Transgly"/>
    <property type="match status" value="1"/>
</dbReference>
<evidence type="ECO:0000256" key="3">
    <source>
        <dbReference type="ARBA" id="ARBA00022475"/>
    </source>
</evidence>
<dbReference type="FunFam" id="1.10.3810.10:FF:000001">
    <property type="entry name" value="Penicillin-binding protein 1A"/>
    <property type="match status" value="1"/>
</dbReference>
<evidence type="ECO:0000256" key="4">
    <source>
        <dbReference type="ARBA" id="ARBA00022645"/>
    </source>
</evidence>
<evidence type="ECO:0000256" key="5">
    <source>
        <dbReference type="ARBA" id="ARBA00022670"/>
    </source>
</evidence>
<feature type="domain" description="Glycosyl transferase family 51" evidence="21">
    <location>
        <begin position="100"/>
        <end position="271"/>
    </location>
</feature>
<keyword evidence="4" id="KW-0121">Carboxypeptidase</keyword>
<dbReference type="GO" id="GO:0008360">
    <property type="term" value="P:regulation of cell shape"/>
    <property type="evidence" value="ECO:0007669"/>
    <property type="project" value="UniProtKB-KW"/>
</dbReference>
<evidence type="ECO:0000256" key="13">
    <source>
        <dbReference type="ARBA" id="ARBA00023136"/>
    </source>
</evidence>
<evidence type="ECO:0000256" key="6">
    <source>
        <dbReference type="ARBA" id="ARBA00022676"/>
    </source>
</evidence>
<dbReference type="InterPro" id="IPR023346">
    <property type="entry name" value="Lysozyme-like_dom_sf"/>
</dbReference>
<comment type="catalytic activity">
    <reaction evidence="16">
        <text>Preferential cleavage: (Ac)2-L-Lys-D-Ala-|-D-Ala. Also transpeptidation of peptidyl-alanyl moieties that are N-acyl substituents of D-alanine.</text>
        <dbReference type="EC" id="3.4.16.4"/>
    </reaction>
</comment>
<keyword evidence="12 19" id="KW-1133">Transmembrane helix</keyword>
<evidence type="ECO:0000256" key="12">
    <source>
        <dbReference type="ARBA" id="ARBA00022989"/>
    </source>
</evidence>
<dbReference type="GO" id="GO:0071555">
    <property type="term" value="P:cell wall organization"/>
    <property type="evidence" value="ECO:0007669"/>
    <property type="project" value="UniProtKB-KW"/>
</dbReference>
<feature type="region of interest" description="Disordered" evidence="18">
    <location>
        <begin position="1"/>
        <end position="31"/>
    </location>
</feature>
<feature type="compositionally biased region" description="Low complexity" evidence="18">
    <location>
        <begin position="1"/>
        <end position="13"/>
    </location>
</feature>
<dbReference type="GO" id="GO:0009252">
    <property type="term" value="P:peptidoglycan biosynthetic process"/>
    <property type="evidence" value="ECO:0007669"/>
    <property type="project" value="UniProtKB-KW"/>
</dbReference>
<proteinExistence type="inferred from homology"/>
<keyword evidence="9" id="KW-0378">Hydrolase</keyword>
<feature type="domain" description="Penicillin-binding protein transpeptidase" evidence="20">
    <location>
        <begin position="381"/>
        <end position="653"/>
    </location>
</feature>
<keyword evidence="13 19" id="KW-0472">Membrane</keyword>
<comment type="similarity">
    <text evidence="2">In the N-terminal section; belongs to the glycosyltransferase 51 family.</text>
</comment>
<dbReference type="PANTHER" id="PTHR32282:SF32">
    <property type="entry name" value="PENICILLIN-BINDING PROTEIN 2A"/>
    <property type="match status" value="1"/>
</dbReference>
<keyword evidence="23" id="KW-1185">Reference proteome</keyword>
<keyword evidence="14" id="KW-0511">Multifunctional enzyme</keyword>
<keyword evidence="10" id="KW-0133">Cell shape</keyword>
<dbReference type="Proteomes" id="UP000315636">
    <property type="component" value="Unassembled WGS sequence"/>
</dbReference>
<dbReference type="AlphaFoldDB" id="A0A521DPC3"/>
<evidence type="ECO:0000259" key="20">
    <source>
        <dbReference type="Pfam" id="PF00905"/>
    </source>
</evidence>
<evidence type="ECO:0000256" key="10">
    <source>
        <dbReference type="ARBA" id="ARBA00022960"/>
    </source>
</evidence>
<keyword evidence="7" id="KW-0808">Transferase</keyword>
<dbReference type="InterPro" id="IPR001460">
    <property type="entry name" value="PCN-bd_Tpept"/>
</dbReference>
<accession>A0A521DPC3</accession>
<dbReference type="Gene3D" id="3.40.710.10">
    <property type="entry name" value="DD-peptidase/beta-lactamase superfamily"/>
    <property type="match status" value="1"/>
</dbReference>
<dbReference type="Gene3D" id="1.10.3810.10">
    <property type="entry name" value="Biosynthetic peptidoglycan transglycosylase-like"/>
    <property type="match status" value="1"/>
</dbReference>
<keyword evidence="6" id="KW-0328">Glycosyltransferase</keyword>
<dbReference type="Pfam" id="PF00905">
    <property type="entry name" value="Transpeptidase"/>
    <property type="match status" value="1"/>
</dbReference>
<feature type="compositionally biased region" description="Basic and acidic residues" evidence="18">
    <location>
        <begin position="796"/>
        <end position="805"/>
    </location>
</feature>
<dbReference type="EMBL" id="FXTI01000006">
    <property type="protein sequence ID" value="SMO73587.1"/>
    <property type="molecule type" value="Genomic_DNA"/>
</dbReference>
<feature type="compositionally biased region" description="Polar residues" evidence="18">
    <location>
        <begin position="774"/>
        <end position="783"/>
    </location>
</feature>
<dbReference type="Gene3D" id="2.60.40.10">
    <property type="entry name" value="Immunoglobulins"/>
    <property type="match status" value="1"/>
</dbReference>
<dbReference type="GO" id="GO:0008658">
    <property type="term" value="F:penicillin binding"/>
    <property type="evidence" value="ECO:0007669"/>
    <property type="project" value="InterPro"/>
</dbReference>
<dbReference type="InterPro" id="IPR013783">
    <property type="entry name" value="Ig-like_fold"/>
</dbReference>
<dbReference type="GO" id="GO:0009002">
    <property type="term" value="F:serine-type D-Ala-D-Ala carboxypeptidase activity"/>
    <property type="evidence" value="ECO:0007669"/>
    <property type="project" value="UniProtKB-EC"/>
</dbReference>
<feature type="transmembrane region" description="Helical" evidence="19">
    <location>
        <begin position="46"/>
        <end position="67"/>
    </location>
</feature>
<keyword evidence="11" id="KW-0573">Peptidoglycan synthesis</keyword>
<dbReference type="SUPFAM" id="SSF56601">
    <property type="entry name" value="beta-lactamase/transpeptidase-like"/>
    <property type="match status" value="1"/>
</dbReference>
<evidence type="ECO:0000256" key="7">
    <source>
        <dbReference type="ARBA" id="ARBA00022679"/>
    </source>
</evidence>
<dbReference type="InterPro" id="IPR050396">
    <property type="entry name" value="Glycosyltr_51/Transpeptidase"/>
</dbReference>
<gene>
    <name evidence="22" type="ORF">SAMN06264849_106176</name>
</gene>
<evidence type="ECO:0000256" key="16">
    <source>
        <dbReference type="ARBA" id="ARBA00034000"/>
    </source>
</evidence>
<protein>
    <submittedName>
        <fullName evidence="22">Penicillin-binding protein 2A</fullName>
    </submittedName>
</protein>
<evidence type="ECO:0000313" key="23">
    <source>
        <dbReference type="Proteomes" id="UP000315636"/>
    </source>
</evidence>
<keyword evidence="3" id="KW-1003">Cell membrane</keyword>
<feature type="compositionally biased region" description="Basic and acidic residues" evidence="18">
    <location>
        <begin position="711"/>
        <end position="725"/>
    </location>
</feature>
<dbReference type="InterPro" id="IPR012338">
    <property type="entry name" value="Beta-lactam/transpept-like"/>
</dbReference>
<comment type="similarity">
    <text evidence="1">In the C-terminal section; belongs to the transpeptidase family.</text>
</comment>
<evidence type="ECO:0000256" key="1">
    <source>
        <dbReference type="ARBA" id="ARBA00007090"/>
    </source>
</evidence>
<evidence type="ECO:0000256" key="17">
    <source>
        <dbReference type="ARBA" id="ARBA00049902"/>
    </source>
</evidence>
<dbReference type="PANTHER" id="PTHR32282">
    <property type="entry name" value="BINDING PROTEIN TRANSPEPTIDASE, PUTATIVE-RELATED"/>
    <property type="match status" value="1"/>
</dbReference>
<feature type="region of interest" description="Disordered" evidence="18">
    <location>
        <begin position="711"/>
        <end position="749"/>
    </location>
</feature>
<feature type="region of interest" description="Disordered" evidence="18">
    <location>
        <begin position="763"/>
        <end position="824"/>
    </location>
</feature>
<keyword evidence="5" id="KW-0645">Protease</keyword>